<organism evidence="2 3">
    <name type="scientific">Kocuria turfanensis</name>
    <dbReference type="NCBI Taxonomy" id="388357"/>
    <lineage>
        <taxon>Bacteria</taxon>
        <taxon>Bacillati</taxon>
        <taxon>Actinomycetota</taxon>
        <taxon>Actinomycetes</taxon>
        <taxon>Micrococcales</taxon>
        <taxon>Micrococcaceae</taxon>
        <taxon>Kocuria</taxon>
    </lineage>
</organism>
<protein>
    <submittedName>
        <fullName evidence="2">Uncharacterized protein</fullName>
    </submittedName>
</protein>
<dbReference type="EMBL" id="BJZS01000049">
    <property type="protein sequence ID" value="GEO95689.1"/>
    <property type="molecule type" value="Genomic_DNA"/>
</dbReference>
<evidence type="ECO:0000313" key="2">
    <source>
        <dbReference type="EMBL" id="GEO95689.1"/>
    </source>
</evidence>
<dbReference type="AlphaFoldDB" id="A0A512IDD4"/>
<evidence type="ECO:0000313" key="3">
    <source>
        <dbReference type="Proteomes" id="UP000321103"/>
    </source>
</evidence>
<feature type="region of interest" description="Disordered" evidence="1">
    <location>
        <begin position="44"/>
        <end position="95"/>
    </location>
</feature>
<sequence>MQKNQATILAVVAGAMSQAEAAHRFQGSRSRVSELVAHYRAEVTAASTPGSRAAQHHPNAIPAPTVQTSLSTRRPWWQPVMTPTPRPAPHTWPAPLGAEAALCDAVQDTG</sequence>
<feature type="compositionally biased region" description="Pro residues" evidence="1">
    <location>
        <begin position="82"/>
        <end position="92"/>
    </location>
</feature>
<name>A0A512IDD4_9MICC</name>
<proteinExistence type="predicted"/>
<reference evidence="2 3" key="1">
    <citation type="submission" date="2019-07" db="EMBL/GenBank/DDBJ databases">
        <title>Whole genome shotgun sequence of Kocuria turfanensis NBRC 107627.</title>
        <authorList>
            <person name="Hosoyama A."/>
            <person name="Uohara A."/>
            <person name="Ohji S."/>
            <person name="Ichikawa N."/>
        </authorList>
    </citation>
    <scope>NUCLEOTIDE SEQUENCE [LARGE SCALE GENOMIC DNA]</scope>
    <source>
        <strain evidence="2 3">NBRC 107627</strain>
    </source>
</reference>
<comment type="caution">
    <text evidence="2">The sequence shown here is derived from an EMBL/GenBank/DDBJ whole genome shotgun (WGS) entry which is preliminary data.</text>
</comment>
<keyword evidence="3" id="KW-1185">Reference proteome</keyword>
<dbReference type="RefSeq" id="WP_062733804.1">
    <property type="nucleotide sequence ID" value="NZ_BJZS01000049.1"/>
</dbReference>
<dbReference type="Proteomes" id="UP000321103">
    <property type="component" value="Unassembled WGS sequence"/>
</dbReference>
<evidence type="ECO:0000256" key="1">
    <source>
        <dbReference type="SAM" id="MobiDB-lite"/>
    </source>
</evidence>
<gene>
    <name evidence="2" type="ORF">KTU01_18120</name>
</gene>
<accession>A0A512IDD4</accession>